<feature type="non-terminal residue" evidence="1">
    <location>
        <position position="57"/>
    </location>
</feature>
<reference evidence="1" key="1">
    <citation type="submission" date="2021-06" db="EMBL/GenBank/DDBJ databases">
        <authorList>
            <person name="Kallberg Y."/>
            <person name="Tangrot J."/>
            <person name="Rosling A."/>
        </authorList>
    </citation>
    <scope>NUCLEOTIDE SEQUENCE</scope>
    <source>
        <strain evidence="1">MA461A</strain>
    </source>
</reference>
<comment type="caution">
    <text evidence="1">The sequence shown here is derived from an EMBL/GenBank/DDBJ whole genome shotgun (WGS) entry which is preliminary data.</text>
</comment>
<evidence type="ECO:0000313" key="2">
    <source>
        <dbReference type="Proteomes" id="UP000789920"/>
    </source>
</evidence>
<accession>A0ACA9LBK6</accession>
<protein>
    <submittedName>
        <fullName evidence="1">36808_t:CDS:1</fullName>
    </submittedName>
</protein>
<keyword evidence="2" id="KW-1185">Reference proteome</keyword>
<dbReference type="Proteomes" id="UP000789920">
    <property type="component" value="Unassembled WGS sequence"/>
</dbReference>
<dbReference type="EMBL" id="CAJVQC010003101">
    <property type="protein sequence ID" value="CAG8521557.1"/>
    <property type="molecule type" value="Genomic_DNA"/>
</dbReference>
<name>A0ACA9LBK6_9GLOM</name>
<organism evidence="1 2">
    <name type="scientific">Racocetra persica</name>
    <dbReference type="NCBI Taxonomy" id="160502"/>
    <lineage>
        <taxon>Eukaryota</taxon>
        <taxon>Fungi</taxon>
        <taxon>Fungi incertae sedis</taxon>
        <taxon>Mucoromycota</taxon>
        <taxon>Glomeromycotina</taxon>
        <taxon>Glomeromycetes</taxon>
        <taxon>Diversisporales</taxon>
        <taxon>Gigasporaceae</taxon>
        <taxon>Racocetra</taxon>
    </lineage>
</organism>
<sequence length="57" mass="6862">MPFAQLLTNDESLSQETEKVQKQEICKQKKEERDHMKMEQQCIREAKRIEKKNAKKV</sequence>
<gene>
    <name evidence="1" type="ORF">RPERSI_LOCUS2724</name>
</gene>
<evidence type="ECO:0000313" key="1">
    <source>
        <dbReference type="EMBL" id="CAG8521557.1"/>
    </source>
</evidence>
<proteinExistence type="predicted"/>